<protein>
    <submittedName>
        <fullName evidence="2">DUF4233 domain-containing protein</fullName>
    </submittedName>
</protein>
<feature type="transmembrane region" description="Helical" evidence="1">
    <location>
        <begin position="102"/>
        <end position="123"/>
    </location>
</feature>
<evidence type="ECO:0000256" key="1">
    <source>
        <dbReference type="SAM" id="Phobius"/>
    </source>
</evidence>
<dbReference type="Pfam" id="PF14017">
    <property type="entry name" value="DUF4233"/>
    <property type="match status" value="1"/>
</dbReference>
<dbReference type="EMBL" id="JABCJJ010000005">
    <property type="protein sequence ID" value="NMR19607.1"/>
    <property type="molecule type" value="Genomic_DNA"/>
</dbReference>
<gene>
    <name evidence="2" type="ORF">HIR71_05100</name>
</gene>
<name>A0A7Y0QHX0_CELFI</name>
<reference evidence="2 3" key="1">
    <citation type="submission" date="2020-04" db="EMBL/GenBank/DDBJ databases">
        <title>Sequencing and Assembly of C. fimi.</title>
        <authorList>
            <person name="Ramsey A.R."/>
        </authorList>
    </citation>
    <scope>NUCLEOTIDE SEQUENCE [LARGE SCALE GENOMIC DNA]</scope>
    <source>
        <strain evidence="2 3">SB</strain>
    </source>
</reference>
<feature type="transmembrane region" description="Helical" evidence="1">
    <location>
        <begin position="50"/>
        <end position="69"/>
    </location>
</feature>
<keyword evidence="1" id="KW-1133">Transmembrane helix</keyword>
<organism evidence="2 3">
    <name type="scientific">Cellulomonas fimi</name>
    <dbReference type="NCBI Taxonomy" id="1708"/>
    <lineage>
        <taxon>Bacteria</taxon>
        <taxon>Bacillati</taxon>
        <taxon>Actinomycetota</taxon>
        <taxon>Actinomycetes</taxon>
        <taxon>Micrococcales</taxon>
        <taxon>Cellulomonadaceae</taxon>
        <taxon>Cellulomonas</taxon>
    </lineage>
</organism>
<dbReference type="RefSeq" id="WP_169323978.1">
    <property type="nucleotide sequence ID" value="NZ_JABCJJ010000005.1"/>
</dbReference>
<keyword evidence="1" id="KW-0472">Membrane</keyword>
<proteinExistence type="predicted"/>
<evidence type="ECO:0000313" key="2">
    <source>
        <dbReference type="EMBL" id="NMR19607.1"/>
    </source>
</evidence>
<sequence>MTTPQSDVPAGAARRRSARRTFAATTLVLEAFVVLFATAMAYALRAAPGSVVWAIGGTLSIVLLLLSGMLRSPGGYVAGSIVQVLLLLGGVALLVAPVEAAGFVGTMTLVVAGVFVALWVTGLRLGARIDREKADWDAAHPVGQG</sequence>
<keyword evidence="1" id="KW-0812">Transmembrane</keyword>
<dbReference type="Proteomes" id="UP000562124">
    <property type="component" value="Unassembled WGS sequence"/>
</dbReference>
<comment type="caution">
    <text evidence="2">The sequence shown here is derived from an EMBL/GenBank/DDBJ whole genome shotgun (WGS) entry which is preliminary data.</text>
</comment>
<keyword evidence="3" id="KW-1185">Reference proteome</keyword>
<dbReference type="InterPro" id="IPR025327">
    <property type="entry name" value="DUF4233"/>
</dbReference>
<feature type="transmembrane region" description="Helical" evidence="1">
    <location>
        <begin position="21"/>
        <end position="44"/>
    </location>
</feature>
<evidence type="ECO:0000313" key="3">
    <source>
        <dbReference type="Proteomes" id="UP000562124"/>
    </source>
</evidence>
<accession>A0A7Y0QHX0</accession>
<feature type="transmembrane region" description="Helical" evidence="1">
    <location>
        <begin position="76"/>
        <end position="96"/>
    </location>
</feature>
<dbReference type="AlphaFoldDB" id="A0A7Y0QHX0"/>